<gene>
    <name evidence="1" type="ORF">LIER_13780</name>
</gene>
<evidence type="ECO:0000313" key="1">
    <source>
        <dbReference type="EMBL" id="GAA0156248.1"/>
    </source>
</evidence>
<name>A0AAV3PY82_LITER</name>
<proteinExistence type="predicted"/>
<organism evidence="1 2">
    <name type="scientific">Lithospermum erythrorhizon</name>
    <name type="common">Purple gromwell</name>
    <name type="synonym">Lithospermum officinale var. erythrorhizon</name>
    <dbReference type="NCBI Taxonomy" id="34254"/>
    <lineage>
        <taxon>Eukaryota</taxon>
        <taxon>Viridiplantae</taxon>
        <taxon>Streptophyta</taxon>
        <taxon>Embryophyta</taxon>
        <taxon>Tracheophyta</taxon>
        <taxon>Spermatophyta</taxon>
        <taxon>Magnoliopsida</taxon>
        <taxon>eudicotyledons</taxon>
        <taxon>Gunneridae</taxon>
        <taxon>Pentapetalae</taxon>
        <taxon>asterids</taxon>
        <taxon>lamiids</taxon>
        <taxon>Boraginales</taxon>
        <taxon>Boraginaceae</taxon>
        <taxon>Boraginoideae</taxon>
        <taxon>Lithospermeae</taxon>
        <taxon>Lithospermum</taxon>
    </lineage>
</organism>
<reference evidence="1 2" key="1">
    <citation type="submission" date="2024-01" db="EMBL/GenBank/DDBJ databases">
        <title>The complete chloroplast genome sequence of Lithospermum erythrorhizon: insights into the phylogenetic relationship among Boraginaceae species and the maternal lineages of purple gromwells.</title>
        <authorList>
            <person name="Okada T."/>
            <person name="Watanabe K."/>
        </authorList>
    </citation>
    <scope>NUCLEOTIDE SEQUENCE [LARGE SCALE GENOMIC DNA]</scope>
</reference>
<sequence length="203" mass="22486">MNVYDHSGRTTVEEIEDVVEQILQCTPTQLVKEGIGLELEPIKLELQDKMYIVLLHRTYSRRSDAQQRLLLVAYYDDTVPPENRLANPVVLLGDSSCNHIMGGVVHNNIACTSSMDTASPQPSKKTSVCELGVSPLKRQLDNVSIVTGSPMKKILFPGTNVSSTKFPERDSKQGYQEDPLSTRGSSLGHVYLNLFLNATIIII</sequence>
<dbReference type="AlphaFoldDB" id="A0AAV3PY82"/>
<accession>A0AAV3PY82</accession>
<comment type="caution">
    <text evidence="1">The sequence shown here is derived from an EMBL/GenBank/DDBJ whole genome shotgun (WGS) entry which is preliminary data.</text>
</comment>
<evidence type="ECO:0000313" key="2">
    <source>
        <dbReference type="Proteomes" id="UP001454036"/>
    </source>
</evidence>
<dbReference type="Proteomes" id="UP001454036">
    <property type="component" value="Unassembled WGS sequence"/>
</dbReference>
<keyword evidence="2" id="KW-1185">Reference proteome</keyword>
<protein>
    <submittedName>
        <fullName evidence="1">Uncharacterized protein</fullName>
    </submittedName>
</protein>
<dbReference type="EMBL" id="BAABME010002819">
    <property type="protein sequence ID" value="GAA0156248.1"/>
    <property type="molecule type" value="Genomic_DNA"/>
</dbReference>